<dbReference type="Proteomes" id="UP000054653">
    <property type="component" value="Unassembled WGS sequence"/>
</dbReference>
<comment type="caution">
    <text evidence="1">The sequence shown here is derived from an EMBL/GenBank/DDBJ whole genome shotgun (WGS) entry which is preliminary data.</text>
</comment>
<dbReference type="OrthoDB" id="10520594at2759"/>
<keyword evidence="2" id="KW-1185">Reference proteome</keyword>
<sequence length="67" mass="7741">MKFRSASKQQPIKFYRRKVDVVTVVGISSNGCNTLCYGPAPTLENARHLLGWWRHYLPAHRKFQIPA</sequence>
<evidence type="ECO:0000313" key="1">
    <source>
        <dbReference type="EMBL" id="KRY27447.1"/>
    </source>
</evidence>
<dbReference type="EMBL" id="JYDI01001623">
    <property type="protein sequence ID" value="KRY27447.1"/>
    <property type="molecule type" value="Genomic_DNA"/>
</dbReference>
<accession>A0A0V1ARM2</accession>
<proteinExistence type="predicted"/>
<gene>
    <name evidence="1" type="ORF">T03_14229</name>
</gene>
<reference evidence="1 2" key="1">
    <citation type="submission" date="2015-01" db="EMBL/GenBank/DDBJ databases">
        <title>Evolution of Trichinella species and genotypes.</title>
        <authorList>
            <person name="Korhonen P.K."/>
            <person name="Edoardo P."/>
            <person name="Giuseppe L.R."/>
            <person name="Gasser R.B."/>
        </authorList>
    </citation>
    <scope>NUCLEOTIDE SEQUENCE [LARGE SCALE GENOMIC DNA]</scope>
    <source>
        <strain evidence="1">ISS120</strain>
    </source>
</reference>
<evidence type="ECO:0000313" key="2">
    <source>
        <dbReference type="Proteomes" id="UP000054653"/>
    </source>
</evidence>
<organism evidence="1 2">
    <name type="scientific">Trichinella britovi</name>
    <name type="common">Parasitic roundworm</name>
    <dbReference type="NCBI Taxonomy" id="45882"/>
    <lineage>
        <taxon>Eukaryota</taxon>
        <taxon>Metazoa</taxon>
        <taxon>Ecdysozoa</taxon>
        <taxon>Nematoda</taxon>
        <taxon>Enoplea</taxon>
        <taxon>Dorylaimia</taxon>
        <taxon>Trichinellida</taxon>
        <taxon>Trichinellidae</taxon>
        <taxon>Trichinella</taxon>
    </lineage>
</organism>
<name>A0A0V1ARM2_TRIBR</name>
<protein>
    <submittedName>
        <fullName evidence="1">Uncharacterized protein</fullName>
    </submittedName>
</protein>
<dbReference type="AlphaFoldDB" id="A0A0V1ARM2"/>